<evidence type="ECO:0000256" key="4">
    <source>
        <dbReference type="ARBA" id="ARBA00022679"/>
    </source>
</evidence>
<proteinExistence type="inferred from homology"/>
<evidence type="ECO:0000313" key="9">
    <source>
        <dbReference type="Proteomes" id="UP000600080"/>
    </source>
</evidence>
<keyword evidence="6" id="KW-0680">Restriction system</keyword>
<reference evidence="9" key="1">
    <citation type="journal article" date="2019" name="Int. J. Syst. Evol. Microbiol.">
        <title>The Global Catalogue of Microorganisms (GCM) 10K type strain sequencing project: providing services to taxonomists for standard genome sequencing and annotation.</title>
        <authorList>
            <consortium name="The Broad Institute Genomics Platform"/>
            <consortium name="The Broad Institute Genome Sequencing Center for Infectious Disease"/>
            <person name="Wu L."/>
            <person name="Ma J."/>
        </authorList>
    </citation>
    <scope>NUCLEOTIDE SEQUENCE [LARGE SCALE GENOMIC DNA]</scope>
    <source>
        <strain evidence="9">CGMCC 4.7323</strain>
    </source>
</reference>
<dbReference type="Proteomes" id="UP000600080">
    <property type="component" value="Unassembled WGS sequence"/>
</dbReference>
<evidence type="ECO:0000256" key="5">
    <source>
        <dbReference type="ARBA" id="ARBA00022691"/>
    </source>
</evidence>
<organism evidence="8 9">
    <name type="scientific">Streptomyces kronopolitis</name>
    <dbReference type="NCBI Taxonomy" id="1612435"/>
    <lineage>
        <taxon>Bacteria</taxon>
        <taxon>Bacillati</taxon>
        <taxon>Actinomycetota</taxon>
        <taxon>Actinomycetes</taxon>
        <taxon>Kitasatosporales</taxon>
        <taxon>Streptomycetaceae</taxon>
        <taxon>Streptomyces</taxon>
    </lineage>
</organism>
<sequence>MDRLTRSPLQAASHEPIPTLFDHAQAPGATRGGALSPKRPAVERAGLADIFPYYAGFSFEWACNQLIRWEASGVVLDPWNGSGTTTLAAQHLGFESIGVDRNPVANVIARLRSDAGRCTGGIKRPPKPRVRSTERFLRDPLVAWFDTEAIARIRDWHRTIKKLDAGLYSIGMVALFRAVRSLTKPFEGSNPTWVKRAKEKSSLIYLDYSEVDLAVEREIYFVSSRTAEHPEYSAPITLVGGDSSALPISDECIDVVLTSPPYLTRIDYAVAYTRELAILGIDISSDRRIRSDLMGTTLIRCKDSLDSRFLGSSGKSLLERIAQHSSKASSGYYLKQARQYLDDLTAGFDELSRVCNRKATVHLVVQDSFYKDVPVPLAEICIEESRARGWELEFQEKFEVRRSLTTLNTAAKAYKKGDVEESVITLRRG</sequence>
<keyword evidence="3" id="KW-0489">Methyltransferase</keyword>
<protein>
    <recommendedName>
        <fullName evidence="2">site-specific DNA-methyltransferase (cytosine-N(4)-specific)</fullName>
        <ecNumber evidence="2">2.1.1.113</ecNumber>
    </recommendedName>
</protein>
<dbReference type="PROSITE" id="PS00093">
    <property type="entry name" value="N4_MTASE"/>
    <property type="match status" value="1"/>
</dbReference>
<keyword evidence="9" id="KW-1185">Reference proteome</keyword>
<keyword evidence="4" id="KW-0808">Transferase</keyword>
<dbReference type="SUPFAM" id="SSF53335">
    <property type="entry name" value="S-adenosyl-L-methionine-dependent methyltransferases"/>
    <property type="match status" value="2"/>
</dbReference>
<dbReference type="InterPro" id="IPR029063">
    <property type="entry name" value="SAM-dependent_MTases_sf"/>
</dbReference>
<accession>A0ABQ2J826</accession>
<name>A0ABQ2J826_9ACTN</name>
<evidence type="ECO:0000256" key="2">
    <source>
        <dbReference type="ARBA" id="ARBA00012185"/>
    </source>
</evidence>
<comment type="caution">
    <text evidence="8">The sequence shown here is derived from an EMBL/GenBank/DDBJ whole genome shotgun (WGS) entry which is preliminary data.</text>
</comment>
<evidence type="ECO:0000256" key="3">
    <source>
        <dbReference type="ARBA" id="ARBA00022603"/>
    </source>
</evidence>
<comment type="similarity">
    <text evidence="1">Belongs to the N(4)/N(6)-methyltransferase family. N(4) subfamily.</text>
</comment>
<comment type="catalytic activity">
    <reaction evidence="7">
        <text>a 2'-deoxycytidine in DNA + S-adenosyl-L-methionine = an N(4)-methyl-2'-deoxycytidine in DNA + S-adenosyl-L-homocysteine + H(+)</text>
        <dbReference type="Rhea" id="RHEA:16857"/>
        <dbReference type="Rhea" id="RHEA-COMP:11369"/>
        <dbReference type="Rhea" id="RHEA-COMP:13674"/>
        <dbReference type="ChEBI" id="CHEBI:15378"/>
        <dbReference type="ChEBI" id="CHEBI:57856"/>
        <dbReference type="ChEBI" id="CHEBI:59789"/>
        <dbReference type="ChEBI" id="CHEBI:85452"/>
        <dbReference type="ChEBI" id="CHEBI:137933"/>
        <dbReference type="EC" id="2.1.1.113"/>
    </reaction>
</comment>
<evidence type="ECO:0000256" key="1">
    <source>
        <dbReference type="ARBA" id="ARBA00010203"/>
    </source>
</evidence>
<evidence type="ECO:0000313" key="8">
    <source>
        <dbReference type="EMBL" id="GGN41220.1"/>
    </source>
</evidence>
<gene>
    <name evidence="8" type="ORF">GCM10012285_20220</name>
</gene>
<dbReference type="EC" id="2.1.1.113" evidence="2"/>
<dbReference type="EMBL" id="BMND01000006">
    <property type="protein sequence ID" value="GGN41220.1"/>
    <property type="molecule type" value="Genomic_DNA"/>
</dbReference>
<evidence type="ECO:0000256" key="7">
    <source>
        <dbReference type="ARBA" id="ARBA00049120"/>
    </source>
</evidence>
<keyword evidence="5" id="KW-0949">S-adenosyl-L-methionine</keyword>
<dbReference type="InterPro" id="IPR017985">
    <property type="entry name" value="MeTrfase_CN4_CS"/>
</dbReference>
<dbReference type="Gene3D" id="3.40.50.150">
    <property type="entry name" value="Vaccinia Virus protein VP39"/>
    <property type="match status" value="2"/>
</dbReference>
<evidence type="ECO:0000256" key="6">
    <source>
        <dbReference type="ARBA" id="ARBA00022747"/>
    </source>
</evidence>